<dbReference type="PANTHER" id="PTHR30349">
    <property type="entry name" value="PHAGE INTEGRASE-RELATED"/>
    <property type="match status" value="1"/>
</dbReference>
<evidence type="ECO:0000256" key="8">
    <source>
        <dbReference type="ARBA" id="ARBA00023306"/>
    </source>
</evidence>
<dbReference type="InterPro" id="IPR050090">
    <property type="entry name" value="Tyrosine_recombinase_XerCD"/>
</dbReference>
<name>A0A845Q7F7_9HYPH</name>
<dbReference type="PROSITE" id="PS51898">
    <property type="entry name" value="TYR_RECOMBINASE"/>
    <property type="match status" value="1"/>
</dbReference>
<dbReference type="GO" id="GO:0009037">
    <property type="term" value="F:tyrosine-based site-specific recombinase activity"/>
    <property type="evidence" value="ECO:0007669"/>
    <property type="project" value="UniProtKB-UniRule"/>
</dbReference>
<sequence length="325" mass="35335">MPRTQPGQGATREVLPAETRDALDAWLASLALEKRYSAHTITNYQRDLLGFLAFAALHTGEPVSLAALGRLKAADFRAWLADRRQGGGVGPRTLARGLSSLRTFYRHLAREGLVENAQIGLIRTPKLPQSVPKALSVDAAGRMLEELDPDKSWTDARDLAALILLYGAGLRISEALSLDVRDWPDRGVALRVTGKGNKTRVLPVIDLVHDAVEHYRAVCPHELAPATPLFRGVRGGRLNPRSLQASMERLRHALGLPDTATPHALRHSFATHLLGAGGDLRTIQELLGHASLSTTQVYASVDAQKLMDVYDRAHPRAAGAPRQGK</sequence>
<organism evidence="12 13">
    <name type="scientific">Pyruvatibacter mobilis</name>
    <dbReference type="NCBI Taxonomy" id="1712261"/>
    <lineage>
        <taxon>Bacteria</taxon>
        <taxon>Pseudomonadati</taxon>
        <taxon>Pseudomonadota</taxon>
        <taxon>Alphaproteobacteria</taxon>
        <taxon>Hyphomicrobiales</taxon>
        <taxon>Parvibaculaceae</taxon>
        <taxon>Pyruvatibacter</taxon>
    </lineage>
</organism>
<evidence type="ECO:0000313" key="12">
    <source>
        <dbReference type="EMBL" id="NBG94279.1"/>
    </source>
</evidence>
<feature type="active site" description="O-(3'-phospho-DNA)-tyrosine intermediate" evidence="9">
    <location>
        <position position="298"/>
    </location>
</feature>
<comment type="subunit">
    <text evidence="9">Forms a cyclic heterotetrameric complex composed of two molecules of XerC and two molecules of XerD.</text>
</comment>
<gene>
    <name evidence="9" type="primary">xerC</name>
    <name evidence="12" type="ORF">GTQ45_00870</name>
</gene>
<dbReference type="PROSITE" id="PS51900">
    <property type="entry name" value="CB"/>
    <property type="match status" value="1"/>
</dbReference>
<dbReference type="GO" id="GO:0051301">
    <property type="term" value="P:cell division"/>
    <property type="evidence" value="ECO:0007669"/>
    <property type="project" value="UniProtKB-KW"/>
</dbReference>
<feature type="active site" evidence="9">
    <location>
        <position position="263"/>
    </location>
</feature>
<comment type="subcellular location">
    <subcellularLocation>
        <location evidence="1 9">Cytoplasm</location>
    </subcellularLocation>
</comment>
<evidence type="ECO:0000313" key="13">
    <source>
        <dbReference type="Proteomes" id="UP000470384"/>
    </source>
</evidence>
<dbReference type="InterPro" id="IPR002104">
    <property type="entry name" value="Integrase_catalytic"/>
</dbReference>
<evidence type="ECO:0000256" key="6">
    <source>
        <dbReference type="ARBA" id="ARBA00023125"/>
    </source>
</evidence>
<proteinExistence type="inferred from homology"/>
<comment type="function">
    <text evidence="9">Site-specific tyrosine recombinase, which acts by catalyzing the cutting and rejoining of the recombining DNA molecules. The XerC-XerD complex is essential to convert dimers of the bacterial chromosome into monomers to permit their segregation at cell division. It also contributes to the segregational stability of plasmids.</text>
</comment>
<evidence type="ECO:0000256" key="2">
    <source>
        <dbReference type="ARBA" id="ARBA00022490"/>
    </source>
</evidence>
<feature type="active site" evidence="9">
    <location>
        <position position="289"/>
    </location>
</feature>
<evidence type="ECO:0000259" key="11">
    <source>
        <dbReference type="PROSITE" id="PS51900"/>
    </source>
</evidence>
<dbReference type="HAMAP" id="MF_01808">
    <property type="entry name" value="Recomb_XerC_XerD"/>
    <property type="match status" value="1"/>
</dbReference>
<protein>
    <recommendedName>
        <fullName evidence="9">Tyrosine recombinase XerC</fullName>
    </recommendedName>
</protein>
<dbReference type="EMBL" id="WXYQ01000001">
    <property type="protein sequence ID" value="NBG94279.1"/>
    <property type="molecule type" value="Genomic_DNA"/>
</dbReference>
<evidence type="ECO:0000256" key="4">
    <source>
        <dbReference type="ARBA" id="ARBA00022829"/>
    </source>
</evidence>
<dbReference type="Gene3D" id="1.10.150.130">
    <property type="match status" value="1"/>
</dbReference>
<evidence type="ECO:0000256" key="1">
    <source>
        <dbReference type="ARBA" id="ARBA00004496"/>
    </source>
</evidence>
<dbReference type="GO" id="GO:0007059">
    <property type="term" value="P:chromosome segregation"/>
    <property type="evidence" value="ECO:0007669"/>
    <property type="project" value="UniProtKB-UniRule"/>
</dbReference>
<comment type="caution">
    <text evidence="12">The sequence shown here is derived from an EMBL/GenBank/DDBJ whole genome shotgun (WGS) entry which is preliminary data.</text>
</comment>
<keyword evidence="5 9" id="KW-0229">DNA integration</keyword>
<keyword evidence="6 9" id="KW-0238">DNA-binding</keyword>
<evidence type="ECO:0000259" key="10">
    <source>
        <dbReference type="PROSITE" id="PS51898"/>
    </source>
</evidence>
<evidence type="ECO:0000256" key="7">
    <source>
        <dbReference type="ARBA" id="ARBA00023172"/>
    </source>
</evidence>
<dbReference type="Pfam" id="PF00589">
    <property type="entry name" value="Phage_integrase"/>
    <property type="match status" value="1"/>
</dbReference>
<dbReference type="Proteomes" id="UP000470384">
    <property type="component" value="Unassembled WGS sequence"/>
</dbReference>
<accession>A0A845Q7F7</accession>
<dbReference type="PANTHER" id="PTHR30349:SF90">
    <property type="entry name" value="TYROSINE RECOMBINASE XERD"/>
    <property type="match status" value="1"/>
</dbReference>
<dbReference type="SUPFAM" id="SSF47823">
    <property type="entry name" value="lambda integrase-like, N-terminal domain"/>
    <property type="match status" value="1"/>
</dbReference>
<dbReference type="InterPro" id="IPR004107">
    <property type="entry name" value="Integrase_SAM-like_N"/>
</dbReference>
<dbReference type="OrthoDB" id="9801717at2"/>
<keyword evidence="7 9" id="KW-0233">DNA recombination</keyword>
<keyword evidence="13" id="KW-1185">Reference proteome</keyword>
<dbReference type="AlphaFoldDB" id="A0A845Q7F7"/>
<dbReference type="Pfam" id="PF02899">
    <property type="entry name" value="Phage_int_SAM_1"/>
    <property type="match status" value="1"/>
</dbReference>
<feature type="domain" description="Core-binding (CB)" evidence="11">
    <location>
        <begin position="17"/>
        <end position="109"/>
    </location>
</feature>
<feature type="active site" evidence="9">
    <location>
        <position position="195"/>
    </location>
</feature>
<evidence type="ECO:0000256" key="9">
    <source>
        <dbReference type="HAMAP-Rule" id="MF_01808"/>
    </source>
</evidence>
<feature type="active site" evidence="9">
    <location>
        <position position="171"/>
    </location>
</feature>
<dbReference type="GO" id="GO:0003677">
    <property type="term" value="F:DNA binding"/>
    <property type="evidence" value="ECO:0007669"/>
    <property type="project" value="UniProtKB-UniRule"/>
</dbReference>
<reference evidence="12 13" key="1">
    <citation type="journal article" date="2016" name="Int. J. Syst. Evol. Microbiol.">
        <title>Pyruvatibacter mobilis gen. nov., sp. nov., a marine bacterium from the culture broth of Picochlorum sp. 122.</title>
        <authorList>
            <person name="Wang G."/>
            <person name="Tang M."/>
            <person name="Wu H."/>
            <person name="Dai S."/>
            <person name="Li T."/>
            <person name="Chen C."/>
            <person name="He H."/>
            <person name="Fan J."/>
            <person name="Xiang W."/>
            <person name="Li X."/>
        </authorList>
    </citation>
    <scope>NUCLEOTIDE SEQUENCE [LARGE SCALE GENOMIC DNA]</scope>
    <source>
        <strain evidence="12 13">GYP-11</strain>
    </source>
</reference>
<feature type="active site" evidence="9">
    <location>
        <position position="266"/>
    </location>
</feature>
<dbReference type="SUPFAM" id="SSF56349">
    <property type="entry name" value="DNA breaking-rejoining enzymes"/>
    <property type="match status" value="1"/>
</dbReference>
<dbReference type="InterPro" id="IPR013762">
    <property type="entry name" value="Integrase-like_cat_sf"/>
</dbReference>
<dbReference type="InterPro" id="IPR010998">
    <property type="entry name" value="Integrase_recombinase_N"/>
</dbReference>
<keyword evidence="4 9" id="KW-0159">Chromosome partition</keyword>
<feature type="domain" description="Tyr recombinase" evidence="10">
    <location>
        <begin position="130"/>
        <end position="311"/>
    </location>
</feature>
<evidence type="ECO:0000256" key="5">
    <source>
        <dbReference type="ARBA" id="ARBA00022908"/>
    </source>
</evidence>
<keyword evidence="3 9" id="KW-0132">Cell division</keyword>
<comment type="similarity">
    <text evidence="9">Belongs to the 'phage' integrase family. XerC subfamily.</text>
</comment>
<dbReference type="GeneID" id="300656335"/>
<dbReference type="RefSeq" id="WP_160586408.1">
    <property type="nucleotide sequence ID" value="NZ_BMHN01000001.1"/>
</dbReference>
<keyword evidence="2 9" id="KW-0963">Cytoplasm</keyword>
<dbReference type="Gene3D" id="1.10.443.10">
    <property type="entry name" value="Intergrase catalytic core"/>
    <property type="match status" value="1"/>
</dbReference>
<keyword evidence="8 9" id="KW-0131">Cell cycle</keyword>
<dbReference type="GO" id="GO:0006313">
    <property type="term" value="P:DNA transposition"/>
    <property type="evidence" value="ECO:0007669"/>
    <property type="project" value="UniProtKB-UniRule"/>
</dbReference>
<dbReference type="InterPro" id="IPR023009">
    <property type="entry name" value="Tyrosine_recombinase_XerC/XerD"/>
</dbReference>
<dbReference type="InterPro" id="IPR044068">
    <property type="entry name" value="CB"/>
</dbReference>
<evidence type="ECO:0000256" key="3">
    <source>
        <dbReference type="ARBA" id="ARBA00022618"/>
    </source>
</evidence>
<dbReference type="GO" id="GO:0005737">
    <property type="term" value="C:cytoplasm"/>
    <property type="evidence" value="ECO:0007669"/>
    <property type="project" value="UniProtKB-SubCell"/>
</dbReference>
<dbReference type="InterPro" id="IPR011010">
    <property type="entry name" value="DNA_brk_join_enz"/>
</dbReference>